<dbReference type="RefSeq" id="XP_024581078.1">
    <property type="nucleotide sequence ID" value="XM_024730841.1"/>
</dbReference>
<proteinExistence type="predicted"/>
<dbReference type="AlphaFoldDB" id="A0A0P1ATS0"/>
<accession>A0A0P1ATS0</accession>
<dbReference type="OMA" id="RVERDVM"/>
<keyword evidence="2" id="KW-1185">Reference proteome</keyword>
<protein>
    <submittedName>
        <fullName evidence="1">Uncharacterized protein</fullName>
    </submittedName>
</protein>
<organism evidence="1 2">
    <name type="scientific">Plasmopara halstedii</name>
    <name type="common">Downy mildew of sunflower</name>
    <dbReference type="NCBI Taxonomy" id="4781"/>
    <lineage>
        <taxon>Eukaryota</taxon>
        <taxon>Sar</taxon>
        <taxon>Stramenopiles</taxon>
        <taxon>Oomycota</taxon>
        <taxon>Peronosporomycetes</taxon>
        <taxon>Peronosporales</taxon>
        <taxon>Peronosporaceae</taxon>
        <taxon>Plasmopara</taxon>
    </lineage>
</organism>
<dbReference type="GeneID" id="36396108"/>
<dbReference type="OrthoDB" id="120181at2759"/>
<dbReference type="EMBL" id="CCYD01001336">
    <property type="protein sequence ID" value="CEG44709.1"/>
    <property type="molecule type" value="Genomic_DNA"/>
</dbReference>
<name>A0A0P1ATS0_PLAHL</name>
<dbReference type="Proteomes" id="UP000054928">
    <property type="component" value="Unassembled WGS sequence"/>
</dbReference>
<evidence type="ECO:0000313" key="2">
    <source>
        <dbReference type="Proteomes" id="UP000054928"/>
    </source>
</evidence>
<evidence type="ECO:0000313" key="1">
    <source>
        <dbReference type="EMBL" id="CEG44709.1"/>
    </source>
</evidence>
<sequence length="173" mass="20096">MKSAITDSVQSSRKIYLEEVHGNITEFIGASINLIGIVEDKMTIYDVNPAEQHNKVYYGKLIDDVIKYENEMNKFYTYLKQFANPKPKSFFRTPIYDLMTTASNEGIVNYVNELKESGINGIVHTESQGLYRVERDVMYQHSQRWCETAGEVPDKRSKFCEKISKLDKRITFK</sequence>
<reference evidence="2" key="1">
    <citation type="submission" date="2014-09" db="EMBL/GenBank/DDBJ databases">
        <authorList>
            <person name="Sharma Rahul"/>
            <person name="Thines Marco"/>
        </authorList>
    </citation>
    <scope>NUCLEOTIDE SEQUENCE [LARGE SCALE GENOMIC DNA]</scope>
</reference>